<dbReference type="NCBIfam" id="NF009309">
    <property type="entry name" value="PRK12666.1"/>
    <property type="match status" value="1"/>
</dbReference>
<dbReference type="AlphaFoldDB" id="T0B1G5"/>
<comment type="similarity">
    <text evidence="2">Belongs to the CPA3 antiporters (TC 2.A.63) subunit D family.</text>
</comment>
<dbReference type="InterPro" id="IPR050586">
    <property type="entry name" value="CPA3_Na-H_Antiporter_D"/>
</dbReference>
<feature type="transmembrane region" description="Helical" evidence="8">
    <location>
        <begin position="79"/>
        <end position="99"/>
    </location>
</feature>
<organism evidence="10 11">
    <name type="scientific">Thauera terpenica 58Eu</name>
    <dbReference type="NCBI Taxonomy" id="1348657"/>
    <lineage>
        <taxon>Bacteria</taxon>
        <taxon>Pseudomonadati</taxon>
        <taxon>Pseudomonadota</taxon>
        <taxon>Betaproteobacteria</taxon>
        <taxon>Rhodocyclales</taxon>
        <taxon>Zoogloeaceae</taxon>
        <taxon>Thauera</taxon>
    </lineage>
</organism>
<evidence type="ECO:0000313" key="11">
    <source>
        <dbReference type="Proteomes" id="UP000015455"/>
    </source>
</evidence>
<dbReference type="PANTHER" id="PTHR42703:SF1">
    <property type="entry name" value="NA(+)_H(+) ANTIPORTER SUBUNIT D1"/>
    <property type="match status" value="1"/>
</dbReference>
<evidence type="ECO:0000256" key="2">
    <source>
        <dbReference type="ARBA" id="ARBA00005346"/>
    </source>
</evidence>
<proteinExistence type="inferred from homology"/>
<dbReference type="STRING" id="1348657.M622_11905"/>
<accession>T0B1G5</accession>
<feature type="transmembrane region" description="Helical" evidence="8">
    <location>
        <begin position="276"/>
        <end position="297"/>
    </location>
</feature>
<comment type="caution">
    <text evidence="10">The sequence shown here is derived from an EMBL/GenBank/DDBJ whole genome shotgun (WGS) entry which is preliminary data.</text>
</comment>
<keyword evidence="11" id="KW-1185">Reference proteome</keyword>
<evidence type="ECO:0000256" key="8">
    <source>
        <dbReference type="SAM" id="Phobius"/>
    </source>
</evidence>
<dbReference type="InterPro" id="IPR001750">
    <property type="entry name" value="ND/Mrp_TM"/>
</dbReference>
<dbReference type="GO" id="GO:0042773">
    <property type="term" value="P:ATP synthesis coupled electron transport"/>
    <property type="evidence" value="ECO:0007669"/>
    <property type="project" value="InterPro"/>
</dbReference>
<feature type="transmembrane region" description="Helical" evidence="8">
    <location>
        <begin position="304"/>
        <end position="325"/>
    </location>
</feature>
<keyword evidence="3" id="KW-1003">Cell membrane</keyword>
<sequence>MNHWIILPILLPAIVAPVLVLAARYDLGLARALSLGTAVLALGLALGLLLSASDSSVAQVYALGDWPAPFGIVLVLDRLSALMLMLAALLSLVVLLYAVGDSDGRGRHFHALWQFQVMGINGAFLTGDFFNLFVFFEVLLIASYGLMVHGGGAQRVRAGVQYVVVNLVGSTLFLIAVGLIYSVTGTLNMADLAVKVPEVAAGDRALLHAGALLLLLVFGVKAALVPVHFWLPGTYGSTSAVVAALFAIMTKVGAYSILRLYVLAFGPEAGASALLAAQWLLPAAMLTLALGMIGVLAARSLSQLASFAVIGSMGTLLIAVGLFSAQATSAALYYMLHSTLAVAALFLIAEQVGLRRKSAGEALIVGRQFESRSLLAALFFVNAIALCGLPPLSGFIGKLLVLDAARDSASMLWIWALVLSTSLLALVGFARAGSTVFWKETVSADFRPLCAPGAPLPLVAIGVLLASLVLLTVFAGPITLWLDEAAAQLYQPSHYIDAVLGAAGGNE</sequence>
<feature type="transmembrane region" description="Helical" evidence="8">
    <location>
        <begin position="331"/>
        <end position="353"/>
    </location>
</feature>
<dbReference type="GO" id="GO:0005886">
    <property type="term" value="C:plasma membrane"/>
    <property type="evidence" value="ECO:0007669"/>
    <property type="project" value="UniProtKB-SubCell"/>
</dbReference>
<dbReference type="PRINTS" id="PR01437">
    <property type="entry name" value="NUOXDRDTASE4"/>
</dbReference>
<dbReference type="InterPro" id="IPR003918">
    <property type="entry name" value="NADH_UbQ_OxRdtase"/>
</dbReference>
<evidence type="ECO:0000259" key="9">
    <source>
        <dbReference type="Pfam" id="PF00361"/>
    </source>
</evidence>
<evidence type="ECO:0000256" key="1">
    <source>
        <dbReference type="ARBA" id="ARBA00004651"/>
    </source>
</evidence>
<evidence type="ECO:0000256" key="3">
    <source>
        <dbReference type="ARBA" id="ARBA00022475"/>
    </source>
</evidence>
<dbReference type="EMBL" id="ATJV01000043">
    <property type="protein sequence ID" value="EPZ16608.1"/>
    <property type="molecule type" value="Genomic_DNA"/>
</dbReference>
<feature type="transmembrane region" description="Helical" evidence="8">
    <location>
        <begin position="205"/>
        <end position="229"/>
    </location>
</feature>
<evidence type="ECO:0000256" key="4">
    <source>
        <dbReference type="ARBA" id="ARBA00022692"/>
    </source>
</evidence>
<evidence type="ECO:0000256" key="7">
    <source>
        <dbReference type="RuleBase" id="RU000320"/>
    </source>
</evidence>
<feature type="transmembrane region" description="Helical" evidence="8">
    <location>
        <begin position="129"/>
        <end position="148"/>
    </location>
</feature>
<protein>
    <recommendedName>
        <fullName evidence="9">NADH:quinone oxidoreductase/Mrp antiporter transmembrane domain-containing protein</fullName>
    </recommendedName>
</protein>
<dbReference type="eggNOG" id="COG0651">
    <property type="taxonomic scope" value="Bacteria"/>
</dbReference>
<feature type="transmembrane region" description="Helical" evidence="8">
    <location>
        <begin position="160"/>
        <end position="185"/>
    </location>
</feature>
<reference evidence="10 11" key="1">
    <citation type="submission" date="2013-06" db="EMBL/GenBank/DDBJ databases">
        <title>Draft genome sequence of Thauera terpenica.</title>
        <authorList>
            <person name="Liu B."/>
            <person name="Frostegard A.H."/>
            <person name="Shapleigh J.P."/>
        </authorList>
    </citation>
    <scope>NUCLEOTIDE SEQUENCE [LARGE SCALE GENOMIC DNA]</scope>
    <source>
        <strain evidence="10 11">58Eu</strain>
    </source>
</reference>
<dbReference type="PANTHER" id="PTHR42703">
    <property type="entry name" value="NADH DEHYDROGENASE"/>
    <property type="match status" value="1"/>
</dbReference>
<comment type="subcellular location">
    <subcellularLocation>
        <location evidence="1">Cell membrane</location>
        <topology evidence="1">Multi-pass membrane protein</topology>
    </subcellularLocation>
    <subcellularLocation>
        <location evidence="7">Membrane</location>
        <topology evidence="7">Multi-pass membrane protein</topology>
    </subcellularLocation>
</comment>
<evidence type="ECO:0000313" key="10">
    <source>
        <dbReference type="EMBL" id="EPZ16608.1"/>
    </source>
</evidence>
<keyword evidence="6 8" id="KW-0472">Membrane</keyword>
<keyword evidence="4 7" id="KW-0812">Transmembrane</keyword>
<evidence type="ECO:0000256" key="5">
    <source>
        <dbReference type="ARBA" id="ARBA00022989"/>
    </source>
</evidence>
<feature type="transmembrane region" description="Helical" evidence="8">
    <location>
        <begin position="458"/>
        <end position="482"/>
    </location>
</feature>
<dbReference type="Proteomes" id="UP000015455">
    <property type="component" value="Unassembled WGS sequence"/>
</dbReference>
<feature type="domain" description="NADH:quinone oxidoreductase/Mrp antiporter transmembrane" evidence="9">
    <location>
        <begin position="128"/>
        <end position="423"/>
    </location>
</feature>
<dbReference type="RefSeq" id="WP_021248365.1">
    <property type="nucleotide sequence ID" value="NZ_ATJV01000043.1"/>
</dbReference>
<feature type="transmembrane region" description="Helical" evidence="8">
    <location>
        <begin position="412"/>
        <end position="438"/>
    </location>
</feature>
<feature type="transmembrane region" description="Helical" evidence="8">
    <location>
        <begin position="32"/>
        <end position="50"/>
    </location>
</feature>
<dbReference type="GO" id="GO:0008137">
    <property type="term" value="F:NADH dehydrogenase (ubiquinone) activity"/>
    <property type="evidence" value="ECO:0007669"/>
    <property type="project" value="InterPro"/>
</dbReference>
<evidence type="ECO:0000256" key="6">
    <source>
        <dbReference type="ARBA" id="ARBA00023136"/>
    </source>
</evidence>
<feature type="transmembrane region" description="Helical" evidence="8">
    <location>
        <begin position="374"/>
        <end position="392"/>
    </location>
</feature>
<name>T0B1G5_9RHOO</name>
<dbReference type="OrthoDB" id="9768329at2"/>
<gene>
    <name evidence="10" type="ORF">M622_11905</name>
</gene>
<keyword evidence="5 8" id="KW-1133">Transmembrane helix</keyword>
<dbReference type="Pfam" id="PF00361">
    <property type="entry name" value="Proton_antipo_M"/>
    <property type="match status" value="1"/>
</dbReference>
<dbReference type="PATRIC" id="fig|1348657.5.peg.923"/>
<feature type="transmembrane region" description="Helical" evidence="8">
    <location>
        <begin position="241"/>
        <end position="264"/>
    </location>
</feature>